<proteinExistence type="predicted"/>
<feature type="compositionally biased region" description="Pro residues" evidence="2">
    <location>
        <begin position="88"/>
        <end position="101"/>
    </location>
</feature>
<feature type="region of interest" description="Disordered" evidence="2">
    <location>
        <begin position="696"/>
        <end position="731"/>
    </location>
</feature>
<feature type="region of interest" description="Disordered" evidence="2">
    <location>
        <begin position="1"/>
        <end position="110"/>
    </location>
</feature>
<dbReference type="OrthoDB" id="288726at2759"/>
<keyword evidence="4" id="KW-1185">Reference proteome</keyword>
<dbReference type="AlphaFoldDB" id="A0A167WBQ1"/>
<evidence type="ECO:0000256" key="1">
    <source>
        <dbReference type="SAM" id="Coils"/>
    </source>
</evidence>
<comment type="caution">
    <text evidence="3">The sequence shown here is derived from an EMBL/GenBank/DDBJ whole genome shotgun (WGS) entry which is preliminary data.</text>
</comment>
<feature type="compositionally biased region" description="Low complexity" evidence="2">
    <location>
        <begin position="38"/>
        <end position="67"/>
    </location>
</feature>
<keyword evidence="1" id="KW-0175">Coiled coil</keyword>
<feature type="compositionally biased region" description="Polar residues" evidence="2">
    <location>
        <begin position="268"/>
        <end position="279"/>
    </location>
</feature>
<sequence>MATTTMPSIHSMSRDAGGPQGQPLTIATSEILPDRYAGSDARTAGAGAGADISAGAADNGGTTANSAPVRRPSHQTRQLAASIRKHSLPPPPRVPPPPPPANASGRYQRAQYPLETNTTLQSPSSDYSEQGDFFVDIFNRNYTSSFSFPTAPKTNRPPPVPVDFRERTYPNRPPSAYLKSFPRIPSSHQRLQSEPLARPRLARTNTPSIHSRRPLSVPMVITPEGRKPLPLYVEAGKSAHTRIPSADSITSDGSAKSTGNRITSFLSNLTLGNNNAPKSTNDHSRPQSITSVAQSRKFSDSFTAMNATAMSRPTSPPTSAHSSNYSRSRSISTIAHEHMPAWPSTPPISSDAAMEMNALKAELAEVARELAVSINREMELENMVETLQSQTDNTNTNNDCEHMSYFVKRGHYRQSSDYYSDETSDRGDPSIDNEDGSPHRSRKENGARSRQSEDKAKLAAAEARIQTLEAELAEARASNARMADLEQLVESTKRHLEEERQQRESFEEVLKTMRIDLERYRDERDQLRDKVVPQLRTEAQENRKTLDDATCLKGDNEALKESLKNFQAELTDLHQRQSQREGKREIGSIAEEGQDENIVATTAARSRGITRSNTFGPTSSTSARSSSVPMTRSRSTSRKGSIAEPGDDAEIQRKVLHETVKSLLKRQIHEERKHKKQVKELQAEIARLRAGRKLRGLRANSNESAALEERGKTSPLPLKMGRYPVQVNPFE</sequence>
<name>A0A167WBQ1_9EURO</name>
<feature type="compositionally biased region" description="Polar residues" evidence="2">
    <location>
        <begin position="1"/>
        <end position="11"/>
    </location>
</feature>
<feature type="region of interest" description="Disordered" evidence="2">
    <location>
        <begin position="416"/>
        <end position="460"/>
    </location>
</feature>
<evidence type="ECO:0000313" key="3">
    <source>
        <dbReference type="EMBL" id="KZZ88642.1"/>
    </source>
</evidence>
<reference evidence="3 4" key="1">
    <citation type="journal article" date="2016" name="Genome Biol. Evol.">
        <title>Divergent and convergent evolution of fungal pathogenicity.</title>
        <authorList>
            <person name="Shang Y."/>
            <person name="Xiao G."/>
            <person name="Zheng P."/>
            <person name="Cen K."/>
            <person name="Zhan S."/>
            <person name="Wang C."/>
        </authorList>
    </citation>
    <scope>NUCLEOTIDE SEQUENCE [LARGE SCALE GENOMIC DNA]</scope>
    <source>
        <strain evidence="3 4">ARSEF 7405</strain>
    </source>
</reference>
<protein>
    <submittedName>
        <fullName evidence="3">Uncharacterized protein</fullName>
    </submittedName>
</protein>
<accession>A0A167WBQ1</accession>
<dbReference type="EMBL" id="AZGZ01000024">
    <property type="protein sequence ID" value="KZZ88642.1"/>
    <property type="molecule type" value="Genomic_DNA"/>
</dbReference>
<feature type="compositionally biased region" description="Polar residues" evidence="2">
    <location>
        <begin position="599"/>
        <end position="617"/>
    </location>
</feature>
<feature type="region of interest" description="Disordered" evidence="2">
    <location>
        <begin position="268"/>
        <end position="296"/>
    </location>
</feature>
<evidence type="ECO:0000313" key="4">
    <source>
        <dbReference type="Proteomes" id="UP000242877"/>
    </source>
</evidence>
<feature type="coiled-coil region" evidence="1">
    <location>
        <begin position="664"/>
        <end position="691"/>
    </location>
</feature>
<feature type="region of interest" description="Disordered" evidence="2">
    <location>
        <begin position="571"/>
        <end position="647"/>
    </location>
</feature>
<feature type="coiled-coil region" evidence="1">
    <location>
        <begin position="349"/>
        <end position="376"/>
    </location>
</feature>
<feature type="compositionally biased region" description="Low complexity" evidence="2">
    <location>
        <begin position="618"/>
        <end position="627"/>
    </location>
</feature>
<feature type="compositionally biased region" description="Basic and acidic residues" evidence="2">
    <location>
        <begin position="443"/>
        <end position="457"/>
    </location>
</feature>
<evidence type="ECO:0000256" key="2">
    <source>
        <dbReference type="SAM" id="MobiDB-lite"/>
    </source>
</evidence>
<organism evidence="3 4">
    <name type="scientific">Ascosphaera apis ARSEF 7405</name>
    <dbReference type="NCBI Taxonomy" id="392613"/>
    <lineage>
        <taxon>Eukaryota</taxon>
        <taxon>Fungi</taxon>
        <taxon>Dikarya</taxon>
        <taxon>Ascomycota</taxon>
        <taxon>Pezizomycotina</taxon>
        <taxon>Eurotiomycetes</taxon>
        <taxon>Eurotiomycetidae</taxon>
        <taxon>Onygenales</taxon>
        <taxon>Ascosphaeraceae</taxon>
        <taxon>Ascosphaera</taxon>
    </lineage>
</organism>
<gene>
    <name evidence="3" type="ORF">AAP_04740</name>
</gene>
<dbReference type="VEuPathDB" id="FungiDB:AAP_04740"/>
<feature type="compositionally biased region" description="Polar residues" evidence="2">
    <location>
        <begin position="286"/>
        <end position="296"/>
    </location>
</feature>
<dbReference type="Proteomes" id="UP000242877">
    <property type="component" value="Unassembled WGS sequence"/>
</dbReference>
<feature type="compositionally biased region" description="Basic and acidic residues" evidence="2">
    <location>
        <begin position="571"/>
        <end position="586"/>
    </location>
</feature>